<protein>
    <submittedName>
        <fullName evidence="2">Uncharacterized protein</fullName>
    </submittedName>
</protein>
<keyword evidence="1" id="KW-1133">Transmembrane helix</keyword>
<keyword evidence="1" id="KW-0472">Membrane</keyword>
<name>A0ABU9AVL4_9BACT</name>
<comment type="caution">
    <text evidence="2">The sequence shown here is derived from an EMBL/GenBank/DDBJ whole genome shotgun (WGS) entry which is preliminary data.</text>
</comment>
<keyword evidence="3" id="KW-1185">Reference proteome</keyword>
<reference evidence="2 3" key="1">
    <citation type="submission" date="2024-04" db="EMBL/GenBank/DDBJ databases">
        <title>Luteolibacter sp. isolated from soil.</title>
        <authorList>
            <person name="An J."/>
        </authorList>
    </citation>
    <scope>NUCLEOTIDE SEQUENCE [LARGE SCALE GENOMIC DNA]</scope>
    <source>
        <strain evidence="2 3">Y139</strain>
    </source>
</reference>
<evidence type="ECO:0000256" key="1">
    <source>
        <dbReference type="SAM" id="Phobius"/>
    </source>
</evidence>
<feature type="transmembrane region" description="Helical" evidence="1">
    <location>
        <begin position="78"/>
        <end position="95"/>
    </location>
</feature>
<dbReference type="EMBL" id="JBBUKT010000005">
    <property type="protein sequence ID" value="MEK7951726.1"/>
    <property type="molecule type" value="Genomic_DNA"/>
</dbReference>
<feature type="transmembrane region" description="Helical" evidence="1">
    <location>
        <begin position="49"/>
        <end position="66"/>
    </location>
</feature>
<dbReference type="Proteomes" id="UP001371305">
    <property type="component" value="Unassembled WGS sequence"/>
</dbReference>
<evidence type="ECO:0000313" key="2">
    <source>
        <dbReference type="EMBL" id="MEK7951726.1"/>
    </source>
</evidence>
<keyword evidence="1" id="KW-0812">Transmembrane</keyword>
<evidence type="ECO:0000313" key="3">
    <source>
        <dbReference type="Proteomes" id="UP001371305"/>
    </source>
</evidence>
<accession>A0ABU9AVL4</accession>
<sequence length="96" mass="10376">MFLFAGAMVVFAVVRWCLGYVAVQGFSGFGMGVGFGYGQTGWLRMGEKVAGGGAMMMALVFMWAATRVSWMEAGSYRLLVAAVVLMLFTMTLVMYG</sequence>
<proteinExistence type="predicted"/>
<organism evidence="2 3">
    <name type="scientific">Luteolibacter soli</name>
    <dbReference type="NCBI Taxonomy" id="3135280"/>
    <lineage>
        <taxon>Bacteria</taxon>
        <taxon>Pseudomonadati</taxon>
        <taxon>Verrucomicrobiota</taxon>
        <taxon>Verrucomicrobiia</taxon>
        <taxon>Verrucomicrobiales</taxon>
        <taxon>Verrucomicrobiaceae</taxon>
        <taxon>Luteolibacter</taxon>
    </lineage>
</organism>
<gene>
    <name evidence="2" type="ORF">WKV53_14505</name>
</gene>